<dbReference type="PANTHER" id="PTHR10242:SF2">
    <property type="entry name" value="N-GLYCOSYLASE_DNA LYASE"/>
    <property type="match status" value="1"/>
</dbReference>
<gene>
    <name evidence="5" type="ORF">ENV14_02165</name>
</gene>
<dbReference type="GO" id="GO:0140078">
    <property type="term" value="F:class I DNA-(apurinic or apyrimidinic site) endonuclease activity"/>
    <property type="evidence" value="ECO:0007669"/>
    <property type="project" value="UniProtKB-EC"/>
</dbReference>
<evidence type="ECO:0000259" key="4">
    <source>
        <dbReference type="SMART" id="SM00478"/>
    </source>
</evidence>
<dbReference type="InterPro" id="IPR011257">
    <property type="entry name" value="DNA_glycosylase"/>
</dbReference>
<evidence type="ECO:0000256" key="1">
    <source>
        <dbReference type="ARBA" id="ARBA00010679"/>
    </source>
</evidence>
<feature type="domain" description="HhH-GPD" evidence="4">
    <location>
        <begin position="116"/>
        <end position="272"/>
    </location>
</feature>
<evidence type="ECO:0000256" key="3">
    <source>
        <dbReference type="ARBA" id="ARBA00044632"/>
    </source>
</evidence>
<comment type="similarity">
    <text evidence="1">Belongs to the type-1 OGG1 family.</text>
</comment>
<comment type="caution">
    <text evidence="5">The sequence shown here is derived from an EMBL/GenBank/DDBJ whole genome shotgun (WGS) entry which is preliminary data.</text>
</comment>
<comment type="catalytic activity">
    <reaction evidence="3">
        <text>2'-deoxyribonucleotide-(2'-deoxyribose 5'-phosphate)-2'-deoxyribonucleotide-DNA = a 3'-end 2'-deoxyribonucleotide-(2,3-dehydro-2,3-deoxyribose 5'-phosphate)-DNA + a 5'-end 5'-phospho-2'-deoxyribonucleoside-DNA + H(+)</text>
        <dbReference type="Rhea" id="RHEA:66592"/>
        <dbReference type="Rhea" id="RHEA-COMP:13180"/>
        <dbReference type="Rhea" id="RHEA-COMP:16897"/>
        <dbReference type="Rhea" id="RHEA-COMP:17067"/>
        <dbReference type="ChEBI" id="CHEBI:15378"/>
        <dbReference type="ChEBI" id="CHEBI:136412"/>
        <dbReference type="ChEBI" id="CHEBI:157695"/>
        <dbReference type="ChEBI" id="CHEBI:167181"/>
        <dbReference type="EC" id="4.2.99.18"/>
    </reaction>
</comment>
<dbReference type="GO" id="GO:0006284">
    <property type="term" value="P:base-excision repair"/>
    <property type="evidence" value="ECO:0007669"/>
    <property type="project" value="InterPro"/>
</dbReference>
<proteinExistence type="inferred from homology"/>
<dbReference type="EMBL" id="DTFF01000018">
    <property type="protein sequence ID" value="HGI87191.1"/>
    <property type="molecule type" value="Genomic_DNA"/>
</dbReference>
<dbReference type="PANTHER" id="PTHR10242">
    <property type="entry name" value="8-OXOGUANINE DNA GLYCOSYLASE"/>
    <property type="match status" value="1"/>
</dbReference>
<dbReference type="AlphaFoldDB" id="A0A7C4BBD6"/>
<dbReference type="InterPro" id="IPR052054">
    <property type="entry name" value="Oxidative_DNA_repair_enzyme"/>
</dbReference>
<sequence>MLKQCASGCFTEAIDFRKTLSVYNLCYWLNDLQAYVFLDSNAVAVVDVSGCFKIYAEDCGGNLVKMLRWALGVDENLEEFFTIARKDRLLKGFAEEFRGWRPRASSLWWALLVAHCQKATTFKQGWGILHRIVNSYGREVFVEGKRVLRPPKPEEVLQEPEKLIKSGAGFRAEGILKTAEALASGALDSERLSAMLDSDVERQLLQLPHVGSYVARLAMILAFRRYSLPPVDRWVTALVSKVYGVARKASTVEAFLKSKWGRWAGLAVYAMTIALDAQPLSIALKRVEEGATTPKKGVEPSPLNMAAFCRG</sequence>
<evidence type="ECO:0000313" key="5">
    <source>
        <dbReference type="EMBL" id="HGI87191.1"/>
    </source>
</evidence>
<accession>A0A7C4BBD6</accession>
<dbReference type="Gene3D" id="1.10.340.30">
    <property type="entry name" value="Hypothetical protein, domain 2"/>
    <property type="match status" value="1"/>
</dbReference>
<organism evidence="5">
    <name type="scientific">Ignisphaera aggregans</name>
    <dbReference type="NCBI Taxonomy" id="334771"/>
    <lineage>
        <taxon>Archaea</taxon>
        <taxon>Thermoproteota</taxon>
        <taxon>Thermoprotei</taxon>
        <taxon>Desulfurococcales</taxon>
        <taxon>Desulfurococcaceae</taxon>
        <taxon>Ignisphaera</taxon>
    </lineage>
</organism>
<dbReference type="SMART" id="SM00478">
    <property type="entry name" value="ENDO3c"/>
    <property type="match status" value="1"/>
</dbReference>
<evidence type="ECO:0000256" key="2">
    <source>
        <dbReference type="ARBA" id="ARBA00012720"/>
    </source>
</evidence>
<dbReference type="InterPro" id="IPR003265">
    <property type="entry name" value="HhH-GPD_domain"/>
</dbReference>
<name>A0A7C4BBD6_9CREN</name>
<dbReference type="EC" id="4.2.99.18" evidence="2"/>
<dbReference type="SUPFAM" id="SSF48150">
    <property type="entry name" value="DNA-glycosylase"/>
    <property type="match status" value="1"/>
</dbReference>
<reference evidence="5" key="1">
    <citation type="journal article" date="2020" name="mSystems">
        <title>Genome- and Community-Level Interaction Insights into Carbon Utilization and Element Cycling Functions of Hydrothermarchaeota in Hydrothermal Sediment.</title>
        <authorList>
            <person name="Zhou Z."/>
            <person name="Liu Y."/>
            <person name="Xu W."/>
            <person name="Pan J."/>
            <person name="Luo Z.H."/>
            <person name="Li M."/>
        </authorList>
    </citation>
    <scope>NUCLEOTIDE SEQUENCE [LARGE SCALE GENOMIC DNA]</scope>
    <source>
        <strain evidence="5">SpSt-732</strain>
    </source>
</reference>
<protein>
    <recommendedName>
        <fullName evidence="2">DNA-(apurinic or apyrimidinic site) lyase</fullName>
        <ecNumber evidence="2">4.2.99.18</ecNumber>
    </recommendedName>
</protein>